<evidence type="ECO:0000256" key="1">
    <source>
        <dbReference type="ARBA" id="ARBA00022536"/>
    </source>
</evidence>
<dbReference type="Gene3D" id="2.170.300.10">
    <property type="entry name" value="Tie2 ligand-binding domain superfamily"/>
    <property type="match status" value="1"/>
</dbReference>
<dbReference type="PANTHER" id="PTHR24043:SF8">
    <property type="entry name" value="EGF-LIKE DOMAIN-CONTAINING PROTEIN"/>
    <property type="match status" value="1"/>
</dbReference>
<dbReference type="OrthoDB" id="6162245at2759"/>
<sequence>CKVGYFGRDCEQKCNCAWDQPCPPSTGFCQSGCAPGYRGLSCNLQCEPQNYGQDCEGNCSQNCFTGKPLNRFCDFITGHCFLGCVVGFEPPTCEKGKSLSYHSFYWIFNELTTVLQVGKDTKVSPTRRSGHYV</sequence>
<name>A0A8S3ZBN4_9EUPU</name>
<evidence type="ECO:0000313" key="2">
    <source>
        <dbReference type="EMBL" id="CAG5126944.1"/>
    </source>
</evidence>
<dbReference type="EMBL" id="CAJHNH020002507">
    <property type="protein sequence ID" value="CAG5126944.1"/>
    <property type="molecule type" value="Genomic_DNA"/>
</dbReference>
<comment type="caution">
    <text evidence="2">The sequence shown here is derived from an EMBL/GenBank/DDBJ whole genome shotgun (WGS) entry which is preliminary data.</text>
</comment>
<organism evidence="2 3">
    <name type="scientific">Candidula unifasciata</name>
    <dbReference type="NCBI Taxonomy" id="100452"/>
    <lineage>
        <taxon>Eukaryota</taxon>
        <taxon>Metazoa</taxon>
        <taxon>Spiralia</taxon>
        <taxon>Lophotrochozoa</taxon>
        <taxon>Mollusca</taxon>
        <taxon>Gastropoda</taxon>
        <taxon>Heterobranchia</taxon>
        <taxon>Euthyneura</taxon>
        <taxon>Panpulmonata</taxon>
        <taxon>Eupulmonata</taxon>
        <taxon>Stylommatophora</taxon>
        <taxon>Helicina</taxon>
        <taxon>Helicoidea</taxon>
        <taxon>Geomitridae</taxon>
        <taxon>Candidula</taxon>
    </lineage>
</organism>
<dbReference type="InterPro" id="IPR042635">
    <property type="entry name" value="MEGF10/SREC1/2-like"/>
</dbReference>
<reference evidence="2" key="1">
    <citation type="submission" date="2021-04" db="EMBL/GenBank/DDBJ databases">
        <authorList>
            <consortium name="Molecular Ecology Group"/>
        </authorList>
    </citation>
    <scope>NUCLEOTIDE SEQUENCE</scope>
</reference>
<gene>
    <name evidence="2" type="ORF">CUNI_LOCUS12502</name>
</gene>
<accession>A0A8S3ZBN4</accession>
<keyword evidence="3" id="KW-1185">Reference proteome</keyword>
<evidence type="ECO:0000313" key="3">
    <source>
        <dbReference type="Proteomes" id="UP000678393"/>
    </source>
</evidence>
<dbReference type="PANTHER" id="PTHR24043">
    <property type="entry name" value="SCAVENGER RECEPTOR CLASS F"/>
    <property type="match status" value="1"/>
</dbReference>
<keyword evidence="1" id="KW-0245">EGF-like domain</keyword>
<feature type="non-terminal residue" evidence="2">
    <location>
        <position position="1"/>
    </location>
</feature>
<protein>
    <submittedName>
        <fullName evidence="2">Uncharacterized protein</fullName>
    </submittedName>
</protein>
<dbReference type="GO" id="GO:0005044">
    <property type="term" value="F:scavenger receptor activity"/>
    <property type="evidence" value="ECO:0007669"/>
    <property type="project" value="InterPro"/>
</dbReference>
<dbReference type="AlphaFoldDB" id="A0A8S3ZBN4"/>
<dbReference type="Proteomes" id="UP000678393">
    <property type="component" value="Unassembled WGS sequence"/>
</dbReference>
<proteinExistence type="predicted"/>